<dbReference type="EMBL" id="JACHIU010000001">
    <property type="protein sequence ID" value="MBB6470622.1"/>
    <property type="molecule type" value="Genomic_DNA"/>
</dbReference>
<proteinExistence type="predicted"/>
<feature type="signal peptide" evidence="2">
    <location>
        <begin position="1"/>
        <end position="24"/>
    </location>
</feature>
<organism evidence="3 4">
    <name type="scientific">Sphaerisporangium rubeum</name>
    <dbReference type="NCBI Taxonomy" id="321317"/>
    <lineage>
        <taxon>Bacteria</taxon>
        <taxon>Bacillati</taxon>
        <taxon>Actinomycetota</taxon>
        <taxon>Actinomycetes</taxon>
        <taxon>Streptosporangiales</taxon>
        <taxon>Streptosporangiaceae</taxon>
        <taxon>Sphaerisporangium</taxon>
    </lineage>
</organism>
<name>A0A7X0IBH6_9ACTN</name>
<evidence type="ECO:0000256" key="2">
    <source>
        <dbReference type="SAM" id="SignalP"/>
    </source>
</evidence>
<gene>
    <name evidence="3" type="ORF">BJ992_000053</name>
</gene>
<keyword evidence="1" id="KW-0812">Transmembrane</keyword>
<reference evidence="3 4" key="1">
    <citation type="submission" date="2020-08" db="EMBL/GenBank/DDBJ databases">
        <title>Sequencing the genomes of 1000 actinobacteria strains.</title>
        <authorList>
            <person name="Klenk H.-P."/>
        </authorList>
    </citation>
    <scope>NUCLEOTIDE SEQUENCE [LARGE SCALE GENOMIC DNA]</scope>
    <source>
        <strain evidence="3 4">DSM 44936</strain>
    </source>
</reference>
<keyword evidence="1" id="KW-1133">Transmembrane helix</keyword>
<keyword evidence="4" id="KW-1185">Reference proteome</keyword>
<keyword evidence="2" id="KW-0732">Signal</keyword>
<comment type="caution">
    <text evidence="3">The sequence shown here is derived from an EMBL/GenBank/DDBJ whole genome shotgun (WGS) entry which is preliminary data.</text>
</comment>
<keyword evidence="1" id="KW-0472">Membrane</keyword>
<evidence type="ECO:0000256" key="1">
    <source>
        <dbReference type="SAM" id="Phobius"/>
    </source>
</evidence>
<protein>
    <recommendedName>
        <fullName evidence="5">Glycoprotein</fullName>
    </recommendedName>
</protein>
<dbReference type="AlphaFoldDB" id="A0A7X0IBH6"/>
<dbReference type="InterPro" id="IPR046112">
    <property type="entry name" value="DUF6049"/>
</dbReference>
<dbReference type="Pfam" id="PF19516">
    <property type="entry name" value="DUF6049"/>
    <property type="match status" value="1"/>
</dbReference>
<dbReference type="RefSeq" id="WP_184977941.1">
    <property type="nucleotide sequence ID" value="NZ_BAAALO010000006.1"/>
</dbReference>
<evidence type="ECO:0000313" key="3">
    <source>
        <dbReference type="EMBL" id="MBB6470622.1"/>
    </source>
</evidence>
<accession>A0A7X0IBH6</accession>
<evidence type="ECO:0008006" key="5">
    <source>
        <dbReference type="Google" id="ProtNLM"/>
    </source>
</evidence>
<dbReference type="Proteomes" id="UP000555564">
    <property type="component" value="Unassembled WGS sequence"/>
</dbReference>
<feature type="transmembrane region" description="Helical" evidence="1">
    <location>
        <begin position="645"/>
        <end position="666"/>
    </location>
</feature>
<sequence length="698" mass="73010">MIRGAALICLLTAAFLFAPAAASGALGPAATAARQDVRIAVEKITPDAPSAPDTPITIGGEVANTGAAPLQWMQIRLRFSRQPFAGRDQMQSFAAGGQILDTSRRAVPVAQLPASSSVPWEFAFTPAEIGMYRFGVYPVTIELIDSAQRQLAAQRTFLVYAPKGQVPSRTKISWALPLVDQPHRADDGVFVDEELRRTLADEGRLGRVLKVAESPAKGVSWFVDPGVLDDAEVMSRGYTLATGDDGGERATKAGDQVAAGWLARLRTALTEVPVNATPYADPDVAALVHSGLDGATGAALAKGAVAATQLVGKDVTTSVNWPVGGLLDHDALDALAVGGVRTVLLGAAALPPATPASFTPDAAASLETVAHKVRVLLADQVLSDLLTPAEGTGLLARQRFLAETAMISAETAPAARSVVVAPPRRWNPDPAYVTGLMRAASAVPWLKPVSLGSIKPSGASVPRTDLTYTDKDRAAELARPYMAGVGKLSDRAALTATVTGDRRRPFDTALLRLTSSAWRGRTGSAVPYVEQVDRAIARRTDAISVTTGEQRTLAGKNGIVPITIRNDLSDQEATVGVKITSADRRLLTIGAYESPVTVGPGGTRQLDIPMEAGGGGQVVVKVQLTTADGTPYDEPVELKVTTTGYGAIALVIVGGGFAVLLAAIALRVLRRRSRRIVANRRAAQAPPPAVAAHREGQS</sequence>
<feature type="chain" id="PRO_5031165662" description="Glycoprotein" evidence="2">
    <location>
        <begin position="25"/>
        <end position="698"/>
    </location>
</feature>
<evidence type="ECO:0000313" key="4">
    <source>
        <dbReference type="Proteomes" id="UP000555564"/>
    </source>
</evidence>